<comment type="similarity">
    <text evidence="1 2">Belongs to the peroxin-16 family.</text>
</comment>
<proteinExistence type="inferred from homology"/>
<evidence type="ECO:0000313" key="3">
    <source>
        <dbReference type="EMBL" id="KAF0682938.1"/>
    </source>
</evidence>
<dbReference type="PANTHER" id="PTHR13299">
    <property type="entry name" value="PEROXISOMAL MEMBRANE PROTEIN PEX16"/>
    <property type="match status" value="1"/>
</dbReference>
<gene>
    <name evidence="4" type="primary">Aste57867_24951</name>
    <name evidence="3" type="ORF">As57867_024873</name>
    <name evidence="4" type="ORF">ASTE57867_24951</name>
</gene>
<keyword evidence="5" id="KW-1185">Reference proteome</keyword>
<dbReference type="AlphaFoldDB" id="A0A485LRU4"/>
<keyword evidence="2" id="KW-0576">Peroxisome</keyword>
<accession>A0A485LRU4</accession>
<evidence type="ECO:0000256" key="2">
    <source>
        <dbReference type="RuleBase" id="RU365003"/>
    </source>
</evidence>
<protein>
    <recommendedName>
        <fullName evidence="2">Peroxisomal membrane protein PEX16</fullName>
    </recommendedName>
</protein>
<dbReference type="EMBL" id="VJMH01007478">
    <property type="protein sequence ID" value="KAF0682938.1"/>
    <property type="molecule type" value="Genomic_DNA"/>
</dbReference>
<dbReference type="PANTHER" id="PTHR13299:SF0">
    <property type="entry name" value="PEROXISOMAL MEMBRANE PROTEIN PEX16"/>
    <property type="match status" value="1"/>
</dbReference>
<dbReference type="EMBL" id="CAADRA010007504">
    <property type="protein sequence ID" value="VFU01582.1"/>
    <property type="molecule type" value="Genomic_DNA"/>
</dbReference>
<name>A0A485LRU4_9STRA</name>
<evidence type="ECO:0000313" key="5">
    <source>
        <dbReference type="Proteomes" id="UP000332933"/>
    </source>
</evidence>
<dbReference type="GO" id="GO:0007031">
    <property type="term" value="P:peroxisome organization"/>
    <property type="evidence" value="ECO:0007669"/>
    <property type="project" value="UniProtKB-KW"/>
</dbReference>
<dbReference type="GO" id="GO:0005778">
    <property type="term" value="C:peroxisomal membrane"/>
    <property type="evidence" value="ECO:0007669"/>
    <property type="project" value="UniProtKB-SubCell"/>
</dbReference>
<dbReference type="OrthoDB" id="59472at2759"/>
<dbReference type="Proteomes" id="UP000332933">
    <property type="component" value="Unassembled WGS sequence"/>
</dbReference>
<evidence type="ECO:0000313" key="4">
    <source>
        <dbReference type="EMBL" id="VFU01582.1"/>
    </source>
</evidence>
<evidence type="ECO:0000256" key="1">
    <source>
        <dbReference type="ARBA" id="ARBA00009505"/>
    </source>
</evidence>
<comment type="subcellular location">
    <subcellularLocation>
        <location evidence="2">Peroxisome membrane</location>
    </subcellularLocation>
</comment>
<dbReference type="InterPro" id="IPR013919">
    <property type="entry name" value="Pex16"/>
</dbReference>
<reference evidence="4 5" key="1">
    <citation type="submission" date="2019-03" db="EMBL/GenBank/DDBJ databases">
        <authorList>
            <person name="Gaulin E."/>
            <person name="Dumas B."/>
        </authorList>
    </citation>
    <scope>NUCLEOTIDE SEQUENCE [LARGE SCALE GENOMIC DNA]</scope>
    <source>
        <strain evidence="4">CBS 568.67</strain>
    </source>
</reference>
<dbReference type="Pfam" id="PF08610">
    <property type="entry name" value="Pex16"/>
    <property type="match status" value="1"/>
</dbReference>
<sequence length="333" mass="37376">MMINKPSPLRVNQTLDKYNAWVLENESFARRLENVLYVVPMLVPASVGNPDVVSEVGYSMGGLLKLYHDWVLYESSAPETKPEASSFSIVQAARVPLSIISQVQVAAEIIALKAGGTQSRWNVIVLLELCKCICKLVLLTHSKGKVLYKNGPYVSCEVRPADGTTEEYTGQRSGRVFRTNKRDGTNLQPLTLSFFEPSYASGDEGPIQTAAEVLHIIRPVIYAVLCQRQTEQSWVPFLASFSTEVAGILLTTMLEAKRKKPHNDKVDEEYHRRKMCLFLYLLRNPLFSTVTSPAVEGMCHSTQPIPLLGRLVRFAVDNGLDYYQRRHFYISAS</sequence>
<reference evidence="3" key="2">
    <citation type="submission" date="2019-06" db="EMBL/GenBank/DDBJ databases">
        <title>Genomics analysis of Aphanomyces spp. identifies a new class of oomycete effector associated with host adaptation.</title>
        <authorList>
            <person name="Gaulin E."/>
        </authorList>
    </citation>
    <scope>NUCLEOTIDE SEQUENCE</scope>
    <source>
        <strain evidence="3">CBS 578.67</strain>
    </source>
</reference>
<keyword evidence="2" id="KW-0962">Peroxisome biogenesis</keyword>
<organism evidence="4 5">
    <name type="scientific">Aphanomyces stellatus</name>
    <dbReference type="NCBI Taxonomy" id="120398"/>
    <lineage>
        <taxon>Eukaryota</taxon>
        <taxon>Sar</taxon>
        <taxon>Stramenopiles</taxon>
        <taxon>Oomycota</taxon>
        <taxon>Saprolegniomycetes</taxon>
        <taxon>Saprolegniales</taxon>
        <taxon>Verrucalvaceae</taxon>
        <taxon>Aphanomyces</taxon>
    </lineage>
</organism>